<comment type="caution">
    <text evidence="1">The sequence shown here is derived from an EMBL/GenBank/DDBJ whole genome shotgun (WGS) entry which is preliminary data.</text>
</comment>
<evidence type="ECO:0000313" key="2">
    <source>
        <dbReference type="Proteomes" id="UP000027190"/>
    </source>
</evidence>
<protein>
    <recommendedName>
        <fullName evidence="3">Nucleoid-associated protein</fullName>
    </recommendedName>
</protein>
<proteinExistence type="predicted"/>
<keyword evidence="2" id="KW-1185">Reference proteome</keyword>
<reference evidence="1 2" key="1">
    <citation type="journal article" date="2014" name="Antonie Van Leeuwenhoek">
        <title>Hyphomonas beringensis sp. nov. and Hyphomonas chukchiensis sp. nov., isolated from surface seawater of the Bering Sea and Chukchi Sea.</title>
        <authorList>
            <person name="Li C."/>
            <person name="Lai Q."/>
            <person name="Li G."/>
            <person name="Dong C."/>
            <person name="Wang J."/>
            <person name="Liao Y."/>
            <person name="Shao Z."/>
        </authorList>
    </citation>
    <scope>NUCLEOTIDE SEQUENCE [LARGE SCALE GENOMIC DNA]</scope>
    <source>
        <strain evidence="1 2">BH-BN04-4</strain>
    </source>
</reference>
<dbReference type="EMBL" id="AWFG01000041">
    <property type="protein sequence ID" value="KCZ56748.1"/>
    <property type="molecule type" value="Genomic_DNA"/>
</dbReference>
<evidence type="ECO:0000313" key="1">
    <source>
        <dbReference type="EMBL" id="KCZ56748.1"/>
    </source>
</evidence>
<gene>
    <name evidence="1" type="ORF">HY30_06420</name>
</gene>
<dbReference type="AlphaFoldDB" id="A0A062UGC7"/>
<dbReference type="OrthoDB" id="7594210at2"/>
<accession>A0A062UGC7</accession>
<dbReference type="RefSeq" id="WP_034741326.1">
    <property type="nucleotide sequence ID" value="NZ_AWFG01000041.1"/>
</dbReference>
<dbReference type="Proteomes" id="UP000027190">
    <property type="component" value="Unassembled WGS sequence"/>
</dbReference>
<sequence length="342" mass="37372">MTDGVTHICSFLVKELKSAKKSNTAGTVLPKSGKLFDMLNGIFETSDQECNIDIVFKMAPDGKQKNAARDLIAEFSETPSLSTATKIAHKLELVTTKRSGLGLLFLVRGLYKGKPMVVISRFPADSGILADEKNGGLSVEYLERVFMKSARSYKAVAYKNVISTSSAWKGKAVDKQINDVSGLSSEYWIFDFLESDFVTTSVAGTKRMAEALKKAATVSKSLDVKQQIAGAGMLLSKFSGSVTSIEDIAQKLNFTAETIAAIKSHLKNPGTYSENFKFAPVAFSEHFKYRSIVLDNGGVLTADAIQFAEVFEAKKVGDKTQFQTTGRIVDERIVRRRIGAEK</sequence>
<dbReference type="STRING" id="1280947.HY30_06420"/>
<organism evidence="1 2">
    <name type="scientific">Hyphomonas chukchiensis</name>
    <dbReference type="NCBI Taxonomy" id="1280947"/>
    <lineage>
        <taxon>Bacteria</taxon>
        <taxon>Pseudomonadati</taxon>
        <taxon>Pseudomonadota</taxon>
        <taxon>Alphaproteobacteria</taxon>
        <taxon>Hyphomonadales</taxon>
        <taxon>Hyphomonadaceae</taxon>
        <taxon>Hyphomonas</taxon>
    </lineage>
</organism>
<name>A0A062UGC7_9PROT</name>
<evidence type="ECO:0008006" key="3">
    <source>
        <dbReference type="Google" id="ProtNLM"/>
    </source>
</evidence>